<feature type="compositionally biased region" description="Basic and acidic residues" evidence="4">
    <location>
        <begin position="101"/>
        <end position="110"/>
    </location>
</feature>
<dbReference type="AlphaFoldDB" id="A0AAV4GEZ6"/>
<dbReference type="GO" id="GO:0042813">
    <property type="term" value="F:Wnt receptor activity"/>
    <property type="evidence" value="ECO:0007669"/>
    <property type="project" value="TreeGrafter"/>
</dbReference>
<dbReference type="GO" id="GO:0060070">
    <property type="term" value="P:canonical Wnt signaling pathway"/>
    <property type="evidence" value="ECO:0007669"/>
    <property type="project" value="TreeGrafter"/>
</dbReference>
<dbReference type="InterPro" id="IPR016186">
    <property type="entry name" value="C-type_lectin-like/link_sf"/>
</dbReference>
<gene>
    <name evidence="7" type="ORF">ElyMa_005985400</name>
</gene>
<dbReference type="InterPro" id="IPR036790">
    <property type="entry name" value="Frizzled_dom_sf"/>
</dbReference>
<dbReference type="CDD" id="cd00037">
    <property type="entry name" value="CLECT"/>
    <property type="match status" value="1"/>
</dbReference>
<dbReference type="Pfam" id="PF01392">
    <property type="entry name" value="Fz"/>
    <property type="match status" value="1"/>
</dbReference>
<protein>
    <submittedName>
        <fullName evidence="7">Frizzled-like protein</fullName>
    </submittedName>
</protein>
<organism evidence="7 8">
    <name type="scientific">Elysia marginata</name>
    <dbReference type="NCBI Taxonomy" id="1093978"/>
    <lineage>
        <taxon>Eukaryota</taxon>
        <taxon>Metazoa</taxon>
        <taxon>Spiralia</taxon>
        <taxon>Lophotrochozoa</taxon>
        <taxon>Mollusca</taxon>
        <taxon>Gastropoda</taxon>
        <taxon>Heterobranchia</taxon>
        <taxon>Euthyneura</taxon>
        <taxon>Panpulmonata</taxon>
        <taxon>Sacoglossa</taxon>
        <taxon>Placobranchoidea</taxon>
        <taxon>Plakobranchidae</taxon>
        <taxon>Elysia</taxon>
    </lineage>
</organism>
<accession>A0AAV4GEZ6</accession>
<proteinExistence type="predicted"/>
<comment type="caution">
    <text evidence="3">Lacks conserved residue(s) required for the propagation of feature annotation.</text>
</comment>
<reference evidence="7 8" key="1">
    <citation type="journal article" date="2021" name="Elife">
        <title>Chloroplast acquisition without the gene transfer in kleptoplastic sea slugs, Plakobranchus ocellatus.</title>
        <authorList>
            <person name="Maeda T."/>
            <person name="Takahashi S."/>
            <person name="Yoshida T."/>
            <person name="Shimamura S."/>
            <person name="Takaki Y."/>
            <person name="Nagai Y."/>
            <person name="Toyoda A."/>
            <person name="Suzuki Y."/>
            <person name="Arimoto A."/>
            <person name="Ishii H."/>
            <person name="Satoh N."/>
            <person name="Nishiyama T."/>
            <person name="Hasebe M."/>
            <person name="Maruyama T."/>
            <person name="Minagawa J."/>
            <person name="Obokata J."/>
            <person name="Shigenobu S."/>
        </authorList>
    </citation>
    <scope>NUCLEOTIDE SEQUENCE [LARGE SCALE GENOMIC DNA]</scope>
</reference>
<evidence type="ECO:0000313" key="8">
    <source>
        <dbReference type="Proteomes" id="UP000762676"/>
    </source>
</evidence>
<evidence type="ECO:0000256" key="5">
    <source>
        <dbReference type="SAM" id="SignalP"/>
    </source>
</evidence>
<dbReference type="EMBL" id="BMAT01012030">
    <property type="protein sequence ID" value="GFR83859.1"/>
    <property type="molecule type" value="Genomic_DNA"/>
</dbReference>
<dbReference type="Gene3D" id="1.10.2000.10">
    <property type="entry name" value="Frizzled cysteine-rich domain"/>
    <property type="match status" value="1"/>
</dbReference>
<dbReference type="PROSITE" id="PS50038">
    <property type="entry name" value="FZ"/>
    <property type="match status" value="1"/>
</dbReference>
<feature type="signal peptide" evidence="5">
    <location>
        <begin position="1"/>
        <end position="22"/>
    </location>
</feature>
<evidence type="ECO:0000256" key="3">
    <source>
        <dbReference type="PROSITE-ProRule" id="PRU00090"/>
    </source>
</evidence>
<keyword evidence="5" id="KW-0732">Signal</keyword>
<evidence type="ECO:0000256" key="1">
    <source>
        <dbReference type="ARBA" id="ARBA00022473"/>
    </source>
</evidence>
<name>A0AAV4GEZ6_9GAST</name>
<comment type="caution">
    <text evidence="7">The sequence shown here is derived from an EMBL/GenBank/DDBJ whole genome shotgun (WGS) entry which is preliminary data.</text>
</comment>
<evidence type="ECO:0000259" key="6">
    <source>
        <dbReference type="PROSITE" id="PS50038"/>
    </source>
</evidence>
<dbReference type="SMART" id="SM00063">
    <property type="entry name" value="FRI"/>
    <property type="match status" value="1"/>
</dbReference>
<dbReference type="InterPro" id="IPR016187">
    <property type="entry name" value="CTDL_fold"/>
</dbReference>
<feature type="region of interest" description="Disordered" evidence="4">
    <location>
        <begin position="85"/>
        <end position="127"/>
    </location>
</feature>
<evidence type="ECO:0000256" key="2">
    <source>
        <dbReference type="ARBA" id="ARBA00023157"/>
    </source>
</evidence>
<feature type="domain" description="FZ" evidence="6">
    <location>
        <begin position="128"/>
        <end position="244"/>
    </location>
</feature>
<dbReference type="SUPFAM" id="SSF56436">
    <property type="entry name" value="C-type lectin-like"/>
    <property type="match status" value="1"/>
</dbReference>
<sequence>MLARSDIACFTARLIVFALASAKCSSTATPPRTDAPCPSGWKKSSTAYCYKVFDGRGMKKTYHAAKSQCERLGAELLSEMDVQDEPFTDTESGRTIPAKPEQLERDKTTPEKVTNTNDLRQRPATRHLSKTTCHSFASPMCSNIGYNMTSLPNSLGHGSVDSALQEMNQFHPLIKVGCSSQLEPFLCSLYIPPCQEIGGVVPPCRSLCLQARSGCEQLMQRFGYTWPSSMACDRFPENGFCLHPGKL</sequence>
<dbReference type="GO" id="GO:0005886">
    <property type="term" value="C:plasma membrane"/>
    <property type="evidence" value="ECO:0007669"/>
    <property type="project" value="TreeGrafter"/>
</dbReference>
<keyword evidence="8" id="KW-1185">Reference proteome</keyword>
<feature type="disulfide bond" evidence="3">
    <location>
        <begin position="141"/>
        <end position="187"/>
    </location>
</feature>
<feature type="disulfide bond" evidence="3">
    <location>
        <begin position="133"/>
        <end position="194"/>
    </location>
</feature>
<feature type="disulfide bond" evidence="3">
    <location>
        <begin position="208"/>
        <end position="232"/>
    </location>
</feature>
<evidence type="ECO:0000256" key="4">
    <source>
        <dbReference type="SAM" id="MobiDB-lite"/>
    </source>
</evidence>
<feature type="chain" id="PRO_5043629647" evidence="5">
    <location>
        <begin position="23"/>
        <end position="247"/>
    </location>
</feature>
<dbReference type="InterPro" id="IPR015526">
    <property type="entry name" value="Frizzled/SFRP"/>
</dbReference>
<dbReference type="InterPro" id="IPR020067">
    <property type="entry name" value="Frizzled_dom"/>
</dbReference>
<evidence type="ECO:0000313" key="7">
    <source>
        <dbReference type="EMBL" id="GFR83859.1"/>
    </source>
</evidence>
<dbReference type="SUPFAM" id="SSF63501">
    <property type="entry name" value="Frizzled cysteine-rich domain"/>
    <property type="match status" value="1"/>
</dbReference>
<keyword evidence="1" id="KW-0217">Developmental protein</keyword>
<dbReference type="Gene3D" id="3.10.100.10">
    <property type="entry name" value="Mannose-Binding Protein A, subunit A"/>
    <property type="match status" value="1"/>
</dbReference>
<dbReference type="PANTHER" id="PTHR11309">
    <property type="entry name" value="FRIZZLED"/>
    <property type="match status" value="1"/>
</dbReference>
<keyword evidence="2 3" id="KW-1015">Disulfide bond</keyword>
<dbReference type="PANTHER" id="PTHR11309:SF126">
    <property type="entry name" value="FRIZZLED-2"/>
    <property type="match status" value="1"/>
</dbReference>
<dbReference type="Proteomes" id="UP000762676">
    <property type="component" value="Unassembled WGS sequence"/>
</dbReference>
<dbReference type="GO" id="GO:0017147">
    <property type="term" value="F:Wnt-protein binding"/>
    <property type="evidence" value="ECO:0007669"/>
    <property type="project" value="TreeGrafter"/>
</dbReference>
<dbReference type="GO" id="GO:0035567">
    <property type="term" value="P:non-canonical Wnt signaling pathway"/>
    <property type="evidence" value="ECO:0007669"/>
    <property type="project" value="TreeGrafter"/>
</dbReference>